<dbReference type="STRING" id="361077.A0A151Z8J0"/>
<dbReference type="OrthoDB" id="421075at2759"/>
<dbReference type="Pfam" id="PF14559">
    <property type="entry name" value="TPR_19"/>
    <property type="match status" value="1"/>
</dbReference>
<evidence type="ECO:0000313" key="3">
    <source>
        <dbReference type="EMBL" id="KYQ90257.1"/>
    </source>
</evidence>
<dbReference type="PANTHER" id="PTHR15704:SF7">
    <property type="entry name" value="SUPERKILLER COMPLEX PROTEIN 3"/>
    <property type="match status" value="1"/>
</dbReference>
<accession>A0A151Z8J0</accession>
<dbReference type="GO" id="GO:0006401">
    <property type="term" value="P:RNA catabolic process"/>
    <property type="evidence" value="ECO:0007669"/>
    <property type="project" value="InterPro"/>
</dbReference>
<evidence type="ECO:0000256" key="2">
    <source>
        <dbReference type="ARBA" id="ARBA00022803"/>
    </source>
</evidence>
<dbReference type="InterPro" id="IPR019734">
    <property type="entry name" value="TPR_rpt"/>
</dbReference>
<dbReference type="EMBL" id="LODT01000037">
    <property type="protein sequence ID" value="KYQ90257.1"/>
    <property type="molecule type" value="Genomic_DNA"/>
</dbReference>
<proteinExistence type="predicted"/>
<dbReference type="GO" id="GO:0055087">
    <property type="term" value="C:Ski complex"/>
    <property type="evidence" value="ECO:0007669"/>
    <property type="project" value="InterPro"/>
</dbReference>
<evidence type="ECO:0000256" key="1">
    <source>
        <dbReference type="ARBA" id="ARBA00022737"/>
    </source>
</evidence>
<dbReference type="Pfam" id="PF13432">
    <property type="entry name" value="TPR_16"/>
    <property type="match status" value="1"/>
</dbReference>
<name>A0A151Z8J0_TIELA</name>
<dbReference type="Gene3D" id="1.25.40.10">
    <property type="entry name" value="Tetratricopeptide repeat domain"/>
    <property type="match status" value="5"/>
</dbReference>
<dbReference type="InterPro" id="IPR011990">
    <property type="entry name" value="TPR-like_helical_dom_sf"/>
</dbReference>
<dbReference type="Proteomes" id="UP000076078">
    <property type="component" value="Unassembled WGS sequence"/>
</dbReference>
<dbReference type="PANTHER" id="PTHR15704">
    <property type="entry name" value="SUPERKILLER 3 PROTEIN-RELATED"/>
    <property type="match status" value="1"/>
</dbReference>
<gene>
    <name evidence="3" type="ORF">DLAC_08860</name>
</gene>
<reference evidence="3 4" key="1">
    <citation type="submission" date="2015-12" db="EMBL/GenBank/DDBJ databases">
        <title>Dictyostelia acquired genes for synthesis and detection of signals that induce cell-type specialization by lateral gene transfer from prokaryotes.</title>
        <authorList>
            <person name="Gloeckner G."/>
            <person name="Schaap P."/>
        </authorList>
    </citation>
    <scope>NUCLEOTIDE SEQUENCE [LARGE SCALE GENOMIC DNA]</scope>
    <source>
        <strain evidence="3 4">TK</strain>
    </source>
</reference>
<dbReference type="InterPro" id="IPR039226">
    <property type="entry name" value="Ski3/TTC37"/>
</dbReference>
<keyword evidence="4" id="KW-1185">Reference proteome</keyword>
<comment type="caution">
    <text evidence="3">The sequence shown here is derived from an EMBL/GenBank/DDBJ whole genome shotgun (WGS) entry which is preliminary data.</text>
</comment>
<dbReference type="SMART" id="SM00028">
    <property type="entry name" value="TPR"/>
    <property type="match status" value="13"/>
</dbReference>
<dbReference type="OMA" id="CSWAFYR"/>
<dbReference type="SUPFAM" id="SSF48452">
    <property type="entry name" value="TPR-like"/>
    <property type="match status" value="7"/>
</dbReference>
<keyword evidence="1" id="KW-0677">Repeat</keyword>
<organism evidence="3 4">
    <name type="scientific">Tieghemostelium lacteum</name>
    <name type="common">Slime mold</name>
    <name type="synonym">Dictyostelium lacteum</name>
    <dbReference type="NCBI Taxonomy" id="361077"/>
    <lineage>
        <taxon>Eukaryota</taxon>
        <taxon>Amoebozoa</taxon>
        <taxon>Evosea</taxon>
        <taxon>Eumycetozoa</taxon>
        <taxon>Dictyostelia</taxon>
        <taxon>Dictyosteliales</taxon>
        <taxon>Raperosteliaceae</taxon>
        <taxon>Tieghemostelium</taxon>
    </lineage>
</organism>
<dbReference type="FunCoup" id="A0A151Z8J0">
    <property type="interactions" value="97"/>
</dbReference>
<evidence type="ECO:0000313" key="4">
    <source>
        <dbReference type="Proteomes" id="UP000076078"/>
    </source>
</evidence>
<protein>
    <submittedName>
        <fullName evidence="3">Tetratricopeptide-like helical domain-containing protein (TPR)</fullName>
    </submittedName>
</protein>
<keyword evidence="2" id="KW-0802">TPR repeat</keyword>
<dbReference type="InParanoid" id="A0A151Z8J0"/>
<sequence>MSDIKSLLKEAKESIDKKDYEKAVETCLNALEYDDKNYNIHLFLGLSYCNLDNYNQSEKYYLSALKIQSTSPFPLRGLIELYGKTKENDKLYNILQQLIPLTSDNIKKRELQVRLVDVMIETQKYTEARDLITSTLSVDDELMYFKLELVSELDRSQRIKLNVESKMKEKGIPIINPAKAHVIGAPTHTPEQKIQKEQIEAQIESQELKGIDLQLYNRLLNDIPLDKVDKSVIVRVYRNYIKNLQLLKRYSSTTDELLKYSGSLDQICEKMSGYFKSGEDDENHFYPLEIQFEQMEENQSSIEALENLTQKLSTRAMGLIGSAYTKVMKLKDYSESTKADLDKGIHLVPQTILGNKALAMWYLKSNVSESFEKLRAVVSRTVQIIQSKERLRSTGSPCYSKLLIDVELLMVRGLIKNSDFDQALKNLNQLLIKFPNQPQVLYRLAKVHFQLKNLEKSKETLDLLALKGSTSKVMVLLAWINCLLNLDLQQSMDMLNDIVTGEEHYLLLYVKALLVEKLLKSTSEALQLFLKSAKLNSSFSWTFSNLGRLYSSVDSERSKKCFQRAIALDPLNRDAGLALAEIYLGNGQGSLAFSLYNEITEHCLANRKSFPFTIVDCHWAFYRLALHQMDNGQLDQSVTSFLNAIKGSPNDSLYWRGLGEAYKRQTKYIAALKTLEKANQLVSTPIPELNFQLASLNKILGLFKDTVLEFDRVLLEIPNHIPTLKGKAESLFYLAKEYTKEKSYRLALDSLISAQESVQLAIKTAVSAVEKPPVECLYKLCGDIACYFVNLPSESDEKRRFSTMDKLKLAAESYLEILKINSYNHHNLQDLALCFYMQSQRQPKDENLLRQSIKFCCQALNMEPCDDRLWNLLGIILMDQYPQQSQHALIKSIQLDSTKAETYNNLALLYLRYGLISQCDHSLIIAKSNDSSSCVSWSIQGLIHELQTGISDSQFDYSHCSIALESNPIGEGLLGYGLVTLAQGSYETSYSILYKYLELYPNSIDGNLYYSLVLENLCNHKESEIYLLKTLGLLSKVTNGNSVPLFDIQSSSISNLKYHDNIIVTEDRSKPNVSKYITLNDKIKYTTISLSRVQCKLGKYKESVDGLLSLKVEDNSMIWEILANCYYFMSKFDHSLQATKKSIQYNQNSQKKLDLNLMLAKVTYDKLMCSSSTSTNDMVSQITSLLKDNNTHQESILFLTGVLISVRLYDKAIETITSYQLTQPTPSIETYELLSKAYLLSGKVQKAREQLLKSCHLYPHVSKTWVSLSEFQLHYCPSSENVDHLPRKLLEFQGNVDSDLKRLVTLAQCYMVETTSPFIGNLEKSIQVYQKLIHYHPESLWLFYCLQNAYYCKSLYTNSVDDYKSTKAAMSILNSGNSDTVSQFNEKIKDFKFHQSLITLDILLSENQKDQYKKLWDQLKDTEKSPENLSTLYRSQSKFHLINGQDYKSALNSLKESIRISSKNIQSFYEMSWIYEKQDLLDASLLCLQKALELLNQSTASTNTLTLISNTVSRISRILIVHNRKYKEAIKLIDSIPSSNQDSVLLVLKGIATLLSNNNSNNIKQYTNDMKSAEKNLLDSISLNNRLSLANYYLINTNLNLKQYQSLQKYVEQELKNSPSLVKEITIIEDKLKQLTQTTTSQSK</sequence>